<dbReference type="PANTHER" id="PTHR25462">
    <property type="entry name" value="BONUS, ISOFORM C-RELATED"/>
    <property type="match status" value="1"/>
</dbReference>
<evidence type="ECO:0000259" key="6">
    <source>
        <dbReference type="PROSITE" id="PS50089"/>
    </source>
</evidence>
<dbReference type="PROSITE" id="PS50089">
    <property type="entry name" value="ZF_RING_2"/>
    <property type="match status" value="1"/>
</dbReference>
<keyword evidence="1" id="KW-0479">Metal-binding</keyword>
<dbReference type="InterPro" id="IPR001841">
    <property type="entry name" value="Znf_RING"/>
</dbReference>
<dbReference type="GO" id="GO:0008270">
    <property type="term" value="F:zinc ion binding"/>
    <property type="evidence" value="ECO:0007669"/>
    <property type="project" value="UniProtKB-KW"/>
</dbReference>
<evidence type="ECO:0000256" key="2">
    <source>
        <dbReference type="ARBA" id="ARBA00022771"/>
    </source>
</evidence>
<evidence type="ECO:0000256" key="5">
    <source>
        <dbReference type="SAM" id="MobiDB-lite"/>
    </source>
</evidence>
<dbReference type="AlphaFoldDB" id="A0A1I8ABI2"/>
<dbReference type="PANTHER" id="PTHR25462:SF291">
    <property type="entry name" value="E3 UBIQUITIN-PROTEIN LIGASE TRIM45"/>
    <property type="match status" value="1"/>
</dbReference>
<dbReference type="InterPro" id="IPR013083">
    <property type="entry name" value="Znf_RING/FYVE/PHD"/>
</dbReference>
<keyword evidence="2 4" id="KW-0863">Zinc-finger</keyword>
<feature type="compositionally biased region" description="Basic and acidic residues" evidence="5">
    <location>
        <begin position="72"/>
        <end position="82"/>
    </location>
</feature>
<evidence type="ECO:0000256" key="1">
    <source>
        <dbReference type="ARBA" id="ARBA00022723"/>
    </source>
</evidence>
<organism evidence="7 8">
    <name type="scientific">Steinernema glaseri</name>
    <dbReference type="NCBI Taxonomy" id="37863"/>
    <lineage>
        <taxon>Eukaryota</taxon>
        <taxon>Metazoa</taxon>
        <taxon>Ecdysozoa</taxon>
        <taxon>Nematoda</taxon>
        <taxon>Chromadorea</taxon>
        <taxon>Rhabditida</taxon>
        <taxon>Tylenchina</taxon>
        <taxon>Panagrolaimomorpha</taxon>
        <taxon>Strongyloidoidea</taxon>
        <taxon>Steinernematidae</taxon>
        <taxon>Steinernema</taxon>
    </lineage>
</organism>
<dbReference type="GO" id="GO:0061630">
    <property type="term" value="F:ubiquitin protein ligase activity"/>
    <property type="evidence" value="ECO:0007669"/>
    <property type="project" value="TreeGrafter"/>
</dbReference>
<dbReference type="Pfam" id="PF13445">
    <property type="entry name" value="zf-RING_UBOX"/>
    <property type="match status" value="1"/>
</dbReference>
<sequence>METAGSTESTGHLHNTPKSSNCAQFTEAPTLTDPEPKEIDIPCTFTTFRAHGHSILSRRLALLHSLDTSKAQTDRADSHGDVSESPSAFRESDAPSSLIIIAKRLLEKAARSNDEASNRPRRNDQMSGFKSAALRANYPTPPSLLMSAACAHGRNLKKKVTCMKKIDFPGTIDLISSSSRGFSPILDYDRATHRFAHFPLLGNAHKVPRVLVHTVVFVPVLSLPCNLFLCCYHLAITYFTWPEIEDQHESSPVKPVSTSVSRLNLLCLNVIHKHVSAHAKHLWRSDAVHRTADMEEIKARHEKTLNCPICYQMFTDPVQMACGHTYCRECLRKLISHHKKRDARGQQLIDCAVCRAPSRLHELSMNVNYVVKEATDIYRQLLSLKTIACSECTTNMDANARFFYCETCLLEKADQKDELPNLICGACGLVAHKQHEVKELQKASEQDKRKRRIKLAKEVDWTRLKLSDLDNTIESFVVKMRSVRDTIHKSLLSHESVAKRFQEPVMFQKTLEEIATESKIQSTKNCRWIKTYLKQLKDMERRLPHVAPAAGDADVVTISDDEVQEVEQPEVEDDGSSRDSFVESLPGQNALPGAKLEPSEESLGALLMPELDSPSISGETYQAISFNMLGGSSFQAYAAPSHPQFQYHSYDPQPQQAFLPYPFPKPLPGYPRSSQFVPNTGYAQLPHH</sequence>
<keyword evidence="3" id="KW-0862">Zinc</keyword>
<dbReference type="WBParaSite" id="L893_g4055.t2">
    <property type="protein sequence ID" value="L893_g4055.t2"/>
    <property type="gene ID" value="L893_g4055"/>
</dbReference>
<dbReference type="Gene3D" id="3.30.40.10">
    <property type="entry name" value="Zinc/RING finger domain, C3HC4 (zinc finger)"/>
    <property type="match status" value="1"/>
</dbReference>
<feature type="region of interest" description="Disordered" evidence="5">
    <location>
        <begin position="1"/>
        <end position="37"/>
    </location>
</feature>
<dbReference type="InterPro" id="IPR017907">
    <property type="entry name" value="Znf_RING_CS"/>
</dbReference>
<feature type="domain" description="RING-type" evidence="6">
    <location>
        <begin position="307"/>
        <end position="355"/>
    </location>
</feature>
<feature type="compositionally biased region" description="Acidic residues" evidence="5">
    <location>
        <begin position="564"/>
        <end position="574"/>
    </location>
</feature>
<evidence type="ECO:0000256" key="4">
    <source>
        <dbReference type="PROSITE-ProRule" id="PRU00175"/>
    </source>
</evidence>
<dbReference type="Proteomes" id="UP000095287">
    <property type="component" value="Unplaced"/>
</dbReference>
<dbReference type="SMART" id="SM00184">
    <property type="entry name" value="RING"/>
    <property type="match status" value="1"/>
</dbReference>
<proteinExistence type="predicted"/>
<accession>A0A1I8ABI2</accession>
<name>A0A1I8ABI2_9BILA</name>
<dbReference type="InterPro" id="IPR027370">
    <property type="entry name" value="Znf-RING_euk"/>
</dbReference>
<evidence type="ECO:0000256" key="3">
    <source>
        <dbReference type="ARBA" id="ARBA00022833"/>
    </source>
</evidence>
<dbReference type="InterPro" id="IPR047153">
    <property type="entry name" value="TRIM45/56/19-like"/>
</dbReference>
<reference evidence="8" key="1">
    <citation type="submission" date="2016-11" db="UniProtKB">
        <authorList>
            <consortium name="WormBaseParasite"/>
        </authorList>
    </citation>
    <scope>IDENTIFICATION</scope>
</reference>
<keyword evidence="7" id="KW-1185">Reference proteome</keyword>
<protein>
    <submittedName>
        <fullName evidence="8">RING-type domain-containing protein</fullName>
    </submittedName>
</protein>
<feature type="region of interest" description="Disordered" evidence="5">
    <location>
        <begin position="70"/>
        <end position="93"/>
    </location>
</feature>
<dbReference type="PROSITE" id="PS00518">
    <property type="entry name" value="ZF_RING_1"/>
    <property type="match status" value="1"/>
</dbReference>
<feature type="compositionally biased region" description="Polar residues" evidence="5">
    <location>
        <begin position="1"/>
        <end position="29"/>
    </location>
</feature>
<evidence type="ECO:0000313" key="8">
    <source>
        <dbReference type="WBParaSite" id="L893_g4055.t2"/>
    </source>
</evidence>
<dbReference type="SUPFAM" id="SSF57850">
    <property type="entry name" value="RING/U-box"/>
    <property type="match status" value="1"/>
</dbReference>
<evidence type="ECO:0000313" key="7">
    <source>
        <dbReference type="Proteomes" id="UP000095287"/>
    </source>
</evidence>
<feature type="region of interest" description="Disordered" evidence="5">
    <location>
        <begin position="564"/>
        <end position="595"/>
    </location>
</feature>